<evidence type="ECO:0000313" key="3">
    <source>
        <dbReference type="Proteomes" id="UP001652640"/>
    </source>
</evidence>
<reference evidence="4" key="2">
    <citation type="submission" date="2025-08" db="UniProtKB">
        <authorList>
            <consortium name="RefSeq"/>
        </authorList>
    </citation>
    <scope>IDENTIFICATION</scope>
    <source>
        <tissue evidence="4">Tongue muscle</tissue>
    </source>
</reference>
<dbReference type="InterPro" id="IPR038124">
    <property type="entry name" value="B_retro_matrix_sf"/>
</dbReference>
<dbReference type="SUPFAM" id="SSF47836">
    <property type="entry name" value="Retroviral matrix proteins"/>
    <property type="match status" value="1"/>
</dbReference>
<proteinExistence type="predicted"/>
<dbReference type="RefSeq" id="XP_070334567.1">
    <property type="nucleotide sequence ID" value="XM_070478466.1"/>
</dbReference>
<evidence type="ECO:0000259" key="2">
    <source>
        <dbReference type="Pfam" id="PF02337"/>
    </source>
</evidence>
<sequence length="245" mass="28018">MGNSESKDRRLFIDIVKQMLSHRGIHVKKSSLSTFFSFVQEQCPWFPDEGTVNLRIWERVGRDIRRHYDNVGPDRVPADTFSLWNLIRDALDPEHEAEKFRRETKSPDSDGEDPVTDENRENTSEGPKMSPSSSDYRSLRQMLASMAVHRYDDDSDDDVLDPRDQAELEEEAARYHRDDGGWSPVGKVVPQYLIPPLRPEKKPIRPKLPKKTIIRPADDPDPPPAKRPLSGDNNGSDITETDKTG</sequence>
<feature type="region of interest" description="Disordered" evidence="1">
    <location>
        <begin position="150"/>
        <end position="245"/>
    </location>
</feature>
<dbReference type="Gene3D" id="1.10.150.490">
    <property type="entry name" value="Retroviral GAG p10 protein"/>
    <property type="match status" value="1"/>
</dbReference>
<feature type="compositionally biased region" description="Basic residues" evidence="1">
    <location>
        <begin position="204"/>
        <end position="213"/>
    </location>
</feature>
<dbReference type="Pfam" id="PF02337">
    <property type="entry name" value="Gag_p10"/>
    <property type="match status" value="1"/>
</dbReference>
<feature type="compositionally biased region" description="Basic and acidic residues" evidence="1">
    <location>
        <begin position="96"/>
        <end position="108"/>
    </location>
</feature>
<evidence type="ECO:0000256" key="1">
    <source>
        <dbReference type="SAM" id="MobiDB-lite"/>
    </source>
</evidence>
<dbReference type="InterPro" id="IPR003322">
    <property type="entry name" value="B_retro_matrix"/>
</dbReference>
<dbReference type="PANTHER" id="PTHR40389:SF3">
    <property type="entry name" value="IGE-BINDING PROTEIN"/>
    <property type="match status" value="1"/>
</dbReference>
<reference evidence="3" key="1">
    <citation type="journal article" date="2022" name="J. Hered.">
        <title>A De Novo Chromosome-Level Genome Assembly of the White-Tailed Deer, Odocoileus Virginianus.</title>
        <authorList>
            <person name="London E.W."/>
            <person name="Roca A.L."/>
            <person name="Novakofski J.E."/>
            <person name="Mateus-Pinilla N.E."/>
        </authorList>
    </citation>
    <scope>NUCLEOTIDE SEQUENCE [LARGE SCALE GENOMIC DNA]</scope>
</reference>
<dbReference type="GeneID" id="110134613"/>
<feature type="region of interest" description="Disordered" evidence="1">
    <location>
        <begin position="96"/>
        <end position="136"/>
    </location>
</feature>
<accession>A0ABM4J3B8</accession>
<protein>
    <submittedName>
        <fullName evidence="4">Endogenous retrovirus group K member 113 Gag polyprotein-like</fullName>
    </submittedName>
</protein>
<gene>
    <name evidence="4" type="primary">LOC110134613</name>
</gene>
<dbReference type="Proteomes" id="UP001652640">
    <property type="component" value="Chromosome 17"/>
</dbReference>
<dbReference type="InterPro" id="IPR050195">
    <property type="entry name" value="Primate_lentivir_Gag_pol-like"/>
</dbReference>
<feature type="compositionally biased region" description="Basic and acidic residues" evidence="1">
    <location>
        <begin position="160"/>
        <end position="180"/>
    </location>
</feature>
<keyword evidence="3" id="KW-1185">Reference proteome</keyword>
<feature type="domain" description="Beta-retroviral matrix protein" evidence="2">
    <location>
        <begin position="9"/>
        <end position="92"/>
    </location>
</feature>
<organism evidence="3 4">
    <name type="scientific">Odocoileus virginianus</name>
    <name type="common">White-tailed deer</name>
    <dbReference type="NCBI Taxonomy" id="9874"/>
    <lineage>
        <taxon>Eukaryota</taxon>
        <taxon>Metazoa</taxon>
        <taxon>Chordata</taxon>
        <taxon>Craniata</taxon>
        <taxon>Vertebrata</taxon>
        <taxon>Euteleostomi</taxon>
        <taxon>Mammalia</taxon>
        <taxon>Eutheria</taxon>
        <taxon>Laurasiatheria</taxon>
        <taxon>Artiodactyla</taxon>
        <taxon>Ruminantia</taxon>
        <taxon>Pecora</taxon>
        <taxon>Cervidae</taxon>
        <taxon>Odocoileinae</taxon>
        <taxon>Odocoileus</taxon>
    </lineage>
</organism>
<dbReference type="PANTHER" id="PTHR40389">
    <property type="entry name" value="ENDOGENOUS RETROVIRUS GROUP K MEMBER 24 GAG POLYPROTEIN-RELATED"/>
    <property type="match status" value="1"/>
</dbReference>
<name>A0ABM4J3B8_ODOVR</name>
<dbReference type="InterPro" id="IPR010999">
    <property type="entry name" value="Retrovr_matrix"/>
</dbReference>
<evidence type="ECO:0000313" key="4">
    <source>
        <dbReference type="RefSeq" id="XP_070334567.1"/>
    </source>
</evidence>